<comment type="caution">
    <text evidence="1">The sequence shown here is derived from an EMBL/GenBank/DDBJ whole genome shotgun (WGS) entry which is preliminary data.</text>
</comment>
<sequence length="206" mass="22516">MSTPAGSDMLFLQIIVDCLNGFDAGNAHDILDGGTSLIHGNDCFLLGFLHLGSSLTAKLHTPLLGSFDACLASLQNQVAVILGQGCQDLHGEPADCRGCVEVVLQGDQLDMPAFELGTKIKHFLDRTAQAIQTVNDQSIFRTQIIHASLQTFTIELFSGNLVREDPDASGLAECILLRREVLLSRTDSRISYFFFHISKLDLILQR</sequence>
<dbReference type="AlphaFoldDB" id="J9F538"/>
<evidence type="ECO:0000313" key="1">
    <source>
        <dbReference type="EMBL" id="EJW89603.1"/>
    </source>
</evidence>
<organism evidence="1">
    <name type="scientific">gut metagenome</name>
    <dbReference type="NCBI Taxonomy" id="749906"/>
    <lineage>
        <taxon>unclassified sequences</taxon>
        <taxon>metagenomes</taxon>
        <taxon>organismal metagenomes</taxon>
    </lineage>
</organism>
<accession>J9F538</accession>
<reference evidence="1" key="1">
    <citation type="journal article" date="2012" name="PLoS ONE">
        <title>Gene sets for utilization of primary and secondary nutrition supplies in the distal gut of endangered iberian lynx.</title>
        <authorList>
            <person name="Alcaide M."/>
            <person name="Messina E."/>
            <person name="Richter M."/>
            <person name="Bargiela R."/>
            <person name="Peplies J."/>
            <person name="Huws S.A."/>
            <person name="Newbold C.J."/>
            <person name="Golyshin P.N."/>
            <person name="Simon M.A."/>
            <person name="Lopez G."/>
            <person name="Yakimov M.M."/>
            <person name="Ferrer M."/>
        </authorList>
    </citation>
    <scope>NUCLEOTIDE SEQUENCE</scope>
</reference>
<proteinExistence type="predicted"/>
<gene>
    <name evidence="1" type="ORF">EVA_22288</name>
</gene>
<dbReference type="EMBL" id="AMCI01009362">
    <property type="protein sequence ID" value="EJW89603.1"/>
    <property type="molecule type" value="Genomic_DNA"/>
</dbReference>
<name>J9F538_9ZZZZ</name>
<protein>
    <submittedName>
        <fullName evidence="1">Uncharacterized protein</fullName>
    </submittedName>
</protein>